<comment type="caution">
    <text evidence="1">The sequence shown here is derived from an EMBL/GenBank/DDBJ whole genome shotgun (WGS) entry which is preliminary data.</text>
</comment>
<reference evidence="1" key="1">
    <citation type="journal article" date="2020" name="New Phytol.">
        <title>Comparative genomics reveals dynamic genome evolution in host specialist ectomycorrhizal fungi.</title>
        <authorList>
            <person name="Lofgren L.A."/>
            <person name="Nguyen N.H."/>
            <person name="Vilgalys R."/>
            <person name="Ruytinx J."/>
            <person name="Liao H.L."/>
            <person name="Branco S."/>
            <person name="Kuo A."/>
            <person name="LaButti K."/>
            <person name="Lipzen A."/>
            <person name="Andreopoulos W."/>
            <person name="Pangilinan J."/>
            <person name="Riley R."/>
            <person name="Hundley H."/>
            <person name="Na H."/>
            <person name="Barry K."/>
            <person name="Grigoriev I.V."/>
            <person name="Stajich J.E."/>
            <person name="Kennedy P.G."/>
        </authorList>
    </citation>
    <scope>NUCLEOTIDE SEQUENCE</scope>
    <source>
        <strain evidence="1">DOB743</strain>
    </source>
</reference>
<protein>
    <recommendedName>
        <fullName evidence="3">F-box domain-containing protein</fullName>
    </recommendedName>
</protein>
<accession>A0A9P6ZNK2</accession>
<evidence type="ECO:0000313" key="1">
    <source>
        <dbReference type="EMBL" id="KAG1773690.1"/>
    </source>
</evidence>
<dbReference type="SUPFAM" id="SSF81383">
    <property type="entry name" value="F-box domain"/>
    <property type="match status" value="1"/>
</dbReference>
<dbReference type="AlphaFoldDB" id="A0A9P6ZNK2"/>
<organism evidence="1 2">
    <name type="scientific">Suillus placidus</name>
    <dbReference type="NCBI Taxonomy" id="48579"/>
    <lineage>
        <taxon>Eukaryota</taxon>
        <taxon>Fungi</taxon>
        <taxon>Dikarya</taxon>
        <taxon>Basidiomycota</taxon>
        <taxon>Agaricomycotina</taxon>
        <taxon>Agaricomycetes</taxon>
        <taxon>Agaricomycetidae</taxon>
        <taxon>Boletales</taxon>
        <taxon>Suillineae</taxon>
        <taxon>Suillaceae</taxon>
        <taxon>Suillus</taxon>
    </lineage>
</organism>
<name>A0A9P6ZNK2_9AGAM</name>
<gene>
    <name evidence="1" type="ORF">EV702DRAFT_975684</name>
</gene>
<dbReference type="EMBL" id="JABBWD010000046">
    <property type="protein sequence ID" value="KAG1773690.1"/>
    <property type="molecule type" value="Genomic_DNA"/>
</dbReference>
<sequence>MGQLINRPSRAPSIIAQVGLAPELWLAIFEHLPFLTLRDVALTCQSFRYLAQPLLFRSLTFCPYSLDTNNERFIHCFETVERTKQRIQFCSSARIAHAVRECKFYPRYIVGAVLNPKIAYNVLLDILLDTLPLFINLQSLSFMFVDLSQSRVLKLCALRSLGSLFLGNCTVEHVQSLSPLKLQVADLTITCDDKPSLFWNSHNDHGLSIFSPDHLRSVSIINPVSASQFLNDFLGNASQGLLQLRCLTLPCDLAVVRTFRSLLHLIPELAELKFARPSQIQHSLPKDENFSLPKHSIPLKPLSKYKGPRQLLPHFVRPGALEHLDLWSTRPVSTNGSMNPLELHGALVGGDELVSVCDQEVLKTVQMLELSVTHVNALMLYAICTRFPILRSLYVYVGRGFFVDAATQAWNSEMIMDALLTLPLPSTIQRLRLSSHSAVPRSELMTKDRLARCKRDLRVKYPNLSFVSLDELDINLTWGGNRVLDC</sequence>
<dbReference type="InterPro" id="IPR036047">
    <property type="entry name" value="F-box-like_dom_sf"/>
</dbReference>
<dbReference type="Proteomes" id="UP000714275">
    <property type="component" value="Unassembled WGS sequence"/>
</dbReference>
<evidence type="ECO:0008006" key="3">
    <source>
        <dbReference type="Google" id="ProtNLM"/>
    </source>
</evidence>
<dbReference type="OrthoDB" id="2864564at2759"/>
<dbReference type="CDD" id="cd09917">
    <property type="entry name" value="F-box_SF"/>
    <property type="match status" value="1"/>
</dbReference>
<proteinExistence type="predicted"/>
<keyword evidence="2" id="KW-1185">Reference proteome</keyword>
<evidence type="ECO:0000313" key="2">
    <source>
        <dbReference type="Proteomes" id="UP000714275"/>
    </source>
</evidence>